<sequence>MTALSRAIPFNSPPYSNLHLFGARPNMLWQSPHDRPRVPYAAADVYCNHDPHHLVQSQQAEREKPISDTQGLNTRL</sequence>
<accession>A0AAD9DYQ6</accession>
<evidence type="ECO:0000313" key="2">
    <source>
        <dbReference type="EMBL" id="KAK1796232.1"/>
    </source>
</evidence>
<proteinExistence type="predicted"/>
<feature type="region of interest" description="Disordered" evidence="1">
    <location>
        <begin position="51"/>
        <end position="76"/>
    </location>
</feature>
<evidence type="ECO:0000313" key="3">
    <source>
        <dbReference type="Proteomes" id="UP001239994"/>
    </source>
</evidence>
<dbReference type="Proteomes" id="UP001239994">
    <property type="component" value="Unassembled WGS sequence"/>
</dbReference>
<evidence type="ECO:0000256" key="1">
    <source>
        <dbReference type="SAM" id="MobiDB-lite"/>
    </source>
</evidence>
<feature type="compositionally biased region" description="Polar residues" evidence="1">
    <location>
        <begin position="67"/>
        <end position="76"/>
    </location>
</feature>
<dbReference type="EMBL" id="JAROKS010000015">
    <property type="protein sequence ID" value="KAK1796232.1"/>
    <property type="molecule type" value="Genomic_DNA"/>
</dbReference>
<dbReference type="AlphaFoldDB" id="A0AAD9DYQ6"/>
<comment type="caution">
    <text evidence="2">The sequence shown here is derived from an EMBL/GenBank/DDBJ whole genome shotgun (WGS) entry which is preliminary data.</text>
</comment>
<reference evidence="2" key="1">
    <citation type="submission" date="2023-03" db="EMBL/GenBank/DDBJ databases">
        <title>Electrophorus voltai genome.</title>
        <authorList>
            <person name="Bian C."/>
        </authorList>
    </citation>
    <scope>NUCLEOTIDE SEQUENCE</scope>
    <source>
        <strain evidence="2">CB-2022</strain>
        <tissue evidence="2">Muscle</tissue>
    </source>
</reference>
<name>A0AAD9DYQ6_9TELE</name>
<gene>
    <name evidence="2" type="ORF">P4O66_009309</name>
</gene>
<protein>
    <submittedName>
        <fullName evidence="2">Uncharacterized protein</fullName>
    </submittedName>
</protein>
<keyword evidence="3" id="KW-1185">Reference proteome</keyword>
<organism evidence="2 3">
    <name type="scientific">Electrophorus voltai</name>
    <dbReference type="NCBI Taxonomy" id="2609070"/>
    <lineage>
        <taxon>Eukaryota</taxon>
        <taxon>Metazoa</taxon>
        <taxon>Chordata</taxon>
        <taxon>Craniata</taxon>
        <taxon>Vertebrata</taxon>
        <taxon>Euteleostomi</taxon>
        <taxon>Actinopterygii</taxon>
        <taxon>Neopterygii</taxon>
        <taxon>Teleostei</taxon>
        <taxon>Ostariophysi</taxon>
        <taxon>Gymnotiformes</taxon>
        <taxon>Gymnotoidei</taxon>
        <taxon>Gymnotidae</taxon>
        <taxon>Electrophorus</taxon>
    </lineage>
</organism>